<evidence type="ECO:0000313" key="1">
    <source>
        <dbReference type="EMBL" id="SFP33379.1"/>
    </source>
</evidence>
<reference evidence="1 2" key="1">
    <citation type="submission" date="2016-10" db="EMBL/GenBank/DDBJ databases">
        <authorList>
            <person name="de Groot N.N."/>
        </authorList>
    </citation>
    <scope>NUCLEOTIDE SEQUENCE [LARGE SCALE GENOMIC DNA]</scope>
    <source>
        <strain evidence="2">E92,LMG 26720,CCM 7988</strain>
    </source>
</reference>
<proteinExistence type="predicted"/>
<gene>
    <name evidence="1" type="ORF">SAMN04515674_102478</name>
</gene>
<organism evidence="1 2">
    <name type="scientific">Pseudarcicella hirudinis</name>
    <dbReference type="NCBI Taxonomy" id="1079859"/>
    <lineage>
        <taxon>Bacteria</taxon>
        <taxon>Pseudomonadati</taxon>
        <taxon>Bacteroidota</taxon>
        <taxon>Cytophagia</taxon>
        <taxon>Cytophagales</taxon>
        <taxon>Flectobacillaceae</taxon>
        <taxon>Pseudarcicella</taxon>
    </lineage>
</organism>
<dbReference type="AlphaFoldDB" id="A0A1I5PH50"/>
<name>A0A1I5PH50_9BACT</name>
<accession>A0A1I5PH50</accession>
<keyword evidence="2" id="KW-1185">Reference proteome</keyword>
<dbReference type="OrthoDB" id="1488710at2"/>
<dbReference type="InterPro" id="IPR026444">
    <property type="entry name" value="Secre_tail"/>
</dbReference>
<dbReference type="SUPFAM" id="SSF52266">
    <property type="entry name" value="SGNH hydrolase"/>
    <property type="match status" value="1"/>
</dbReference>
<evidence type="ECO:0000313" key="2">
    <source>
        <dbReference type="Proteomes" id="UP000199306"/>
    </source>
</evidence>
<dbReference type="Proteomes" id="UP000199306">
    <property type="component" value="Unassembled WGS sequence"/>
</dbReference>
<dbReference type="Gene3D" id="3.40.50.1110">
    <property type="entry name" value="SGNH hydrolase"/>
    <property type="match status" value="1"/>
</dbReference>
<dbReference type="InterPro" id="IPR036514">
    <property type="entry name" value="SGNH_hydro_sf"/>
</dbReference>
<dbReference type="RefSeq" id="WP_092013375.1">
    <property type="nucleotide sequence ID" value="NZ_FOXH01000002.1"/>
</dbReference>
<protein>
    <submittedName>
        <fullName evidence="1">Por secretion system C-terminal sorting domain-containing protein</fullName>
    </submittedName>
</protein>
<dbReference type="GO" id="GO:0016788">
    <property type="term" value="F:hydrolase activity, acting on ester bonds"/>
    <property type="evidence" value="ECO:0007669"/>
    <property type="project" value="UniProtKB-ARBA"/>
</dbReference>
<dbReference type="EMBL" id="FOXH01000002">
    <property type="protein sequence ID" value="SFP33379.1"/>
    <property type="molecule type" value="Genomic_DNA"/>
</dbReference>
<dbReference type="NCBIfam" id="TIGR04183">
    <property type="entry name" value="Por_Secre_tail"/>
    <property type="match status" value="1"/>
</dbReference>
<dbReference type="STRING" id="1079859.SAMN04515674_102478"/>
<sequence length="670" mass="74861">MLLRIYIFFLLIFALPNLSSGQLKITWPLVRSVFQRNSSDQAEVYLSGYSALPFDRLEWQLIDDSGKRDWKKLVFSGQNGTFLGKIVVDAGWYELKLRGFLKDSLITEGGVDKFGVGEVFLVAGQSNAMGIQGLGAKNATETVNVFNVLNKKLDESENLTISINQPSSFPVFQQAYASTNIYPTGESSWIWGELGDLIASQRKLPVLFFNCGWAAASSQNWSESADSLPTLNNYIGKNWSNLQPYANLKNSLRNLHTLFGLRSVLWQHGESDAAHFPISAKNYQKNVQNVINRSREHLNWNISWAIARSTISADVKQPNMVVIDAQTALINVSGNNTFAGPNTDVVLSPRPAHGHFENIKGGIQGITQAAELWNKALDDNFYRQSKPFIPQKLIIPKPLPQTISTGKNFNVFFQHDGFSSKSFTVQLLGSDGNYLAELGKGAESPIQVKIPLSFVDGIFKIRVVSYEPLAGGVASNDFAINPQSSALIDFQGKKTGKNNLLGWMVSRSDSIRKLIVQRSVDGKNFKDAAEVTVVKSAEIQQYSWTEENPVSNMVYFRLKITGIDNADRFSEIRKLPEPEKVLGTDDIFPADLILFPNPVKGRDIFLNNRWDKPSFLLYDISGKEIAELNTFSRINDQTRITLPLGLPFGMYILKLIVSGKSKDFKVWYNQ</sequence>